<organism evidence="1 2">
    <name type="scientific">Kribbella sancticallisti</name>
    <dbReference type="NCBI Taxonomy" id="460087"/>
    <lineage>
        <taxon>Bacteria</taxon>
        <taxon>Bacillati</taxon>
        <taxon>Actinomycetota</taxon>
        <taxon>Actinomycetes</taxon>
        <taxon>Propionibacteriales</taxon>
        <taxon>Kribbellaceae</taxon>
        <taxon>Kribbella</taxon>
    </lineage>
</organism>
<sequence length="67" mass="7276">MGFFDKFKRGAVPAADVQPVPGKAPGAEAVAELRDQIVLWVRPGFNDRDDVLQYARESCEDGAGQGR</sequence>
<proteinExistence type="predicted"/>
<keyword evidence="2" id="KW-1185">Reference proteome</keyword>
<dbReference type="RefSeq" id="WP_344209763.1">
    <property type="nucleotide sequence ID" value="NZ_BAAAOS010000007.1"/>
</dbReference>
<dbReference type="Proteomes" id="UP001500393">
    <property type="component" value="Unassembled WGS sequence"/>
</dbReference>
<comment type="caution">
    <text evidence="1">The sequence shown here is derived from an EMBL/GenBank/DDBJ whole genome shotgun (WGS) entry which is preliminary data.</text>
</comment>
<accession>A0ABN2CFF6</accession>
<dbReference type="EMBL" id="BAAAOS010000007">
    <property type="protein sequence ID" value="GAA1556759.1"/>
    <property type="molecule type" value="Genomic_DNA"/>
</dbReference>
<evidence type="ECO:0000313" key="1">
    <source>
        <dbReference type="EMBL" id="GAA1556759.1"/>
    </source>
</evidence>
<reference evidence="1 2" key="1">
    <citation type="journal article" date="2019" name="Int. J. Syst. Evol. Microbiol.">
        <title>The Global Catalogue of Microorganisms (GCM) 10K type strain sequencing project: providing services to taxonomists for standard genome sequencing and annotation.</title>
        <authorList>
            <consortium name="The Broad Institute Genomics Platform"/>
            <consortium name="The Broad Institute Genome Sequencing Center for Infectious Disease"/>
            <person name="Wu L."/>
            <person name="Ma J."/>
        </authorList>
    </citation>
    <scope>NUCLEOTIDE SEQUENCE [LARGE SCALE GENOMIC DNA]</scope>
    <source>
        <strain evidence="1 2">JCM 14969</strain>
    </source>
</reference>
<protein>
    <submittedName>
        <fullName evidence="1">Uncharacterized protein</fullName>
    </submittedName>
</protein>
<gene>
    <name evidence="1" type="ORF">GCM10009789_07630</name>
</gene>
<name>A0ABN2CFF6_9ACTN</name>
<evidence type="ECO:0000313" key="2">
    <source>
        <dbReference type="Proteomes" id="UP001500393"/>
    </source>
</evidence>